<organism evidence="2">
    <name type="scientific">Anopheles marajoara</name>
    <dbReference type="NCBI Taxonomy" id="58244"/>
    <lineage>
        <taxon>Eukaryota</taxon>
        <taxon>Metazoa</taxon>
        <taxon>Ecdysozoa</taxon>
        <taxon>Arthropoda</taxon>
        <taxon>Hexapoda</taxon>
        <taxon>Insecta</taxon>
        <taxon>Pterygota</taxon>
        <taxon>Neoptera</taxon>
        <taxon>Endopterygota</taxon>
        <taxon>Diptera</taxon>
        <taxon>Nematocera</taxon>
        <taxon>Culicoidea</taxon>
        <taxon>Culicidae</taxon>
        <taxon>Anophelinae</taxon>
        <taxon>Anopheles</taxon>
    </lineage>
</organism>
<name>A0A2M4C5I4_9DIPT</name>
<keyword evidence="1" id="KW-0732">Signal</keyword>
<accession>A0A2M4C5I4</accession>
<proteinExistence type="predicted"/>
<feature type="signal peptide" evidence="1">
    <location>
        <begin position="1"/>
        <end position="17"/>
    </location>
</feature>
<feature type="chain" id="PRO_5014746850" evidence="1">
    <location>
        <begin position="18"/>
        <end position="434"/>
    </location>
</feature>
<dbReference type="EMBL" id="GGFJ01011423">
    <property type="protein sequence ID" value="MBW60564.1"/>
    <property type="molecule type" value="Transcribed_RNA"/>
</dbReference>
<reference evidence="2" key="1">
    <citation type="submission" date="2018-01" db="EMBL/GenBank/DDBJ databases">
        <title>An insight into the sialome of Amazonian anophelines.</title>
        <authorList>
            <person name="Ribeiro J.M."/>
            <person name="Scarpassa V."/>
            <person name="Calvo E."/>
        </authorList>
    </citation>
    <scope>NUCLEOTIDE SEQUENCE</scope>
    <source>
        <tissue evidence="2">Salivary glands</tissue>
    </source>
</reference>
<protein>
    <submittedName>
        <fullName evidence="2">Putative secreted protein</fullName>
    </submittedName>
</protein>
<evidence type="ECO:0000256" key="1">
    <source>
        <dbReference type="SAM" id="SignalP"/>
    </source>
</evidence>
<dbReference type="AlphaFoldDB" id="A0A2M4C5I4"/>
<sequence>MIGITFRWLGFIHVSRATALITKGYLERHKQICDKKKLPKHLPIGYTETGDTLLLRFQLHPDLGAHVKDRTVATGTDHLFVQRSLAPLAFRPQPTEAFLERALGGQFRLVQDRLVRCTVLTECTALLTHRQQCLTAETGITLLGKRCQGTNLRGDDGACTCVITAQQNRFRFITQNGLKDAEQWLRQLVLQIVVRIDRYTVFEHVDRIFGLLVGGSVLSRRYQHVRHAITELGRIARVSLAHLVGQLHVRLLSSVIALRQLLRDDELRYIDPIAQQIGDRLLRVLDRPIRVALDQQLLQAVVHEIRHQRRVIAAHRFDTLAVHLIVTIRARKVETRVTLLVDQQVRIVHLLELELDRFHKLGAHVIGRLLTELHAALERLHAKVHHHRIRVTVNDDGIVLVPILDRIPLLDLLLRVLDHRAPVSRYGTGNFQTR</sequence>
<evidence type="ECO:0000313" key="2">
    <source>
        <dbReference type="EMBL" id="MBW60564.1"/>
    </source>
</evidence>